<dbReference type="Pfam" id="PF05726">
    <property type="entry name" value="Pirin_C"/>
    <property type="match status" value="1"/>
</dbReference>
<dbReference type="InterPro" id="IPR012093">
    <property type="entry name" value="Pirin"/>
</dbReference>
<dbReference type="Proteomes" id="UP001596143">
    <property type="component" value="Unassembled WGS sequence"/>
</dbReference>
<keyword evidence="7" id="KW-1185">Reference proteome</keyword>
<dbReference type="PANTHER" id="PTHR13903:SF8">
    <property type="entry name" value="PIRIN"/>
    <property type="match status" value="1"/>
</dbReference>
<accession>A0ABW0U730</accession>
<dbReference type="SUPFAM" id="SSF51182">
    <property type="entry name" value="RmlC-like cupins"/>
    <property type="match status" value="1"/>
</dbReference>
<evidence type="ECO:0000313" key="7">
    <source>
        <dbReference type="Proteomes" id="UP001596143"/>
    </source>
</evidence>
<organism evidence="6 7">
    <name type="scientific">Aliibacillus thermotolerans</name>
    <dbReference type="NCBI Taxonomy" id="1834418"/>
    <lineage>
        <taxon>Bacteria</taxon>
        <taxon>Bacillati</taxon>
        <taxon>Bacillota</taxon>
        <taxon>Bacilli</taxon>
        <taxon>Bacillales</taxon>
        <taxon>Bacillaceae</taxon>
        <taxon>Aliibacillus</taxon>
    </lineage>
</organism>
<dbReference type="Gene3D" id="2.60.120.10">
    <property type="entry name" value="Jelly Rolls"/>
    <property type="match status" value="2"/>
</dbReference>
<evidence type="ECO:0000256" key="1">
    <source>
        <dbReference type="ARBA" id="ARBA00008416"/>
    </source>
</evidence>
<proteinExistence type="inferred from homology"/>
<evidence type="ECO:0000259" key="4">
    <source>
        <dbReference type="Pfam" id="PF02678"/>
    </source>
</evidence>
<evidence type="ECO:0000256" key="3">
    <source>
        <dbReference type="SAM" id="MobiDB-lite"/>
    </source>
</evidence>
<evidence type="ECO:0000259" key="5">
    <source>
        <dbReference type="Pfam" id="PF05726"/>
    </source>
</evidence>
<dbReference type="EMBL" id="JBHSPF010000024">
    <property type="protein sequence ID" value="MFC5628550.1"/>
    <property type="molecule type" value="Genomic_DNA"/>
</dbReference>
<feature type="region of interest" description="Disordered" evidence="3">
    <location>
        <begin position="1"/>
        <end position="22"/>
    </location>
</feature>
<dbReference type="InterPro" id="IPR003829">
    <property type="entry name" value="Pirin_N_dom"/>
</dbReference>
<evidence type="ECO:0000313" key="6">
    <source>
        <dbReference type="EMBL" id="MFC5628550.1"/>
    </source>
</evidence>
<dbReference type="InterPro" id="IPR008778">
    <property type="entry name" value="Pirin_C_dom"/>
</dbReference>
<comment type="caution">
    <text evidence="6">The sequence shown here is derived from an EMBL/GenBank/DDBJ whole genome shotgun (WGS) entry which is preliminary data.</text>
</comment>
<dbReference type="Pfam" id="PF02678">
    <property type="entry name" value="Pirin"/>
    <property type="match status" value="1"/>
</dbReference>
<dbReference type="PIRSF" id="PIRSF006232">
    <property type="entry name" value="Pirin"/>
    <property type="match status" value="1"/>
</dbReference>
<gene>
    <name evidence="6" type="ORF">ACFPTR_06520</name>
</gene>
<name>A0ABW0U730_9BACI</name>
<protein>
    <submittedName>
        <fullName evidence="6">Pirin family protein</fullName>
    </submittedName>
</protein>
<comment type="similarity">
    <text evidence="1 2">Belongs to the pirin family.</text>
</comment>
<dbReference type="PANTHER" id="PTHR13903">
    <property type="entry name" value="PIRIN-RELATED"/>
    <property type="match status" value="1"/>
</dbReference>
<reference evidence="7" key="1">
    <citation type="journal article" date="2019" name="Int. J. Syst. Evol. Microbiol.">
        <title>The Global Catalogue of Microorganisms (GCM) 10K type strain sequencing project: providing services to taxonomists for standard genome sequencing and annotation.</title>
        <authorList>
            <consortium name="The Broad Institute Genomics Platform"/>
            <consortium name="The Broad Institute Genome Sequencing Center for Infectious Disease"/>
            <person name="Wu L."/>
            <person name="Ma J."/>
        </authorList>
    </citation>
    <scope>NUCLEOTIDE SEQUENCE [LARGE SCALE GENOMIC DNA]</scope>
    <source>
        <strain evidence="7">CGMCC 1.15790</strain>
    </source>
</reference>
<dbReference type="CDD" id="cd02909">
    <property type="entry name" value="cupin_pirin_N"/>
    <property type="match status" value="1"/>
</dbReference>
<dbReference type="InterPro" id="IPR014710">
    <property type="entry name" value="RmlC-like_jellyroll"/>
</dbReference>
<feature type="compositionally biased region" description="Polar residues" evidence="3">
    <location>
        <begin position="9"/>
        <end position="22"/>
    </location>
</feature>
<evidence type="ECO:0000256" key="2">
    <source>
        <dbReference type="RuleBase" id="RU003457"/>
    </source>
</evidence>
<feature type="domain" description="Pirin C-terminal" evidence="5">
    <location>
        <begin position="167"/>
        <end position="276"/>
    </location>
</feature>
<dbReference type="CDD" id="cd02247">
    <property type="entry name" value="cupin_pirin_C"/>
    <property type="match status" value="1"/>
</dbReference>
<dbReference type="InterPro" id="IPR011051">
    <property type="entry name" value="RmlC_Cupin_sf"/>
</dbReference>
<feature type="domain" description="Pirin N-terminal" evidence="4">
    <location>
        <begin position="43"/>
        <end position="114"/>
    </location>
</feature>
<dbReference type="RefSeq" id="WP_270897811.1">
    <property type="nucleotide sequence ID" value="NZ_JBHSPF010000024.1"/>
</dbReference>
<sequence>MKREISKQWKVTHTQNSPSHTQGWVLEPGRWEEFDPFLIMAEDWFQKGTFGFHPHRGIETVTYVVDGELHHKDNHGGEGILKKGDVQWMTAGKGILHAEEPVGDQTVHSLQLWINLPAKNKMTDTRYQDLYQQDMPLMKEQGTSIRIFSGTYKGKQAPTLNYTPIMMLDMMMEPEAETTIDIPASYNGFLYILEGNGIFGERAQKGEKNHVLWLGPGNGTQEENSTLSVKTTSDVLHAILYAGEPIKERVVAQGPFVMNTEEEIRQAFLDYRQGKF</sequence>